<sequence>MLEHCLATGHSSDLHEAGKKDPAVDAMMSMTLKCVLYEVYEAAHRIACASYSTTVVYSKQLVRSSFSLLGSRKHCHRWIALEQLNPVGLYANQVTISTGGRGGAR</sequence>
<proteinExistence type="predicted"/>
<dbReference type="Proteomes" id="UP000299102">
    <property type="component" value="Unassembled WGS sequence"/>
</dbReference>
<reference evidence="1 2" key="1">
    <citation type="journal article" date="2019" name="Commun. Biol.">
        <title>The bagworm genome reveals a unique fibroin gene that provides high tensile strength.</title>
        <authorList>
            <person name="Kono N."/>
            <person name="Nakamura H."/>
            <person name="Ohtoshi R."/>
            <person name="Tomita M."/>
            <person name="Numata K."/>
            <person name="Arakawa K."/>
        </authorList>
    </citation>
    <scope>NUCLEOTIDE SEQUENCE [LARGE SCALE GENOMIC DNA]</scope>
</reference>
<name>A0A4C1TA55_EUMVA</name>
<protein>
    <submittedName>
        <fullName evidence="1">Uncharacterized protein</fullName>
    </submittedName>
</protein>
<dbReference type="EMBL" id="BGZK01000039">
    <property type="protein sequence ID" value="GBP10191.1"/>
    <property type="molecule type" value="Genomic_DNA"/>
</dbReference>
<evidence type="ECO:0000313" key="1">
    <source>
        <dbReference type="EMBL" id="GBP10191.1"/>
    </source>
</evidence>
<dbReference type="AlphaFoldDB" id="A0A4C1TA55"/>
<comment type="caution">
    <text evidence="1">The sequence shown here is derived from an EMBL/GenBank/DDBJ whole genome shotgun (WGS) entry which is preliminary data.</text>
</comment>
<keyword evidence="2" id="KW-1185">Reference proteome</keyword>
<accession>A0A4C1TA55</accession>
<gene>
    <name evidence="1" type="ORF">EVAR_77594_1</name>
</gene>
<evidence type="ECO:0000313" key="2">
    <source>
        <dbReference type="Proteomes" id="UP000299102"/>
    </source>
</evidence>
<organism evidence="1 2">
    <name type="scientific">Eumeta variegata</name>
    <name type="common">Bagworm moth</name>
    <name type="synonym">Eumeta japonica</name>
    <dbReference type="NCBI Taxonomy" id="151549"/>
    <lineage>
        <taxon>Eukaryota</taxon>
        <taxon>Metazoa</taxon>
        <taxon>Ecdysozoa</taxon>
        <taxon>Arthropoda</taxon>
        <taxon>Hexapoda</taxon>
        <taxon>Insecta</taxon>
        <taxon>Pterygota</taxon>
        <taxon>Neoptera</taxon>
        <taxon>Endopterygota</taxon>
        <taxon>Lepidoptera</taxon>
        <taxon>Glossata</taxon>
        <taxon>Ditrysia</taxon>
        <taxon>Tineoidea</taxon>
        <taxon>Psychidae</taxon>
        <taxon>Oiketicinae</taxon>
        <taxon>Eumeta</taxon>
    </lineage>
</organism>